<name>A0A553P164_9TELE</name>
<keyword evidence="3" id="KW-0443">Lipid metabolism</keyword>
<dbReference type="InterPro" id="IPR052214">
    <property type="entry name" value="DAG_Lipase-Related"/>
</dbReference>
<proteinExistence type="predicted"/>
<dbReference type="GO" id="GO:0019369">
    <property type="term" value="P:arachidonate metabolic process"/>
    <property type="evidence" value="ECO:0007669"/>
    <property type="project" value="TreeGrafter"/>
</dbReference>
<keyword evidence="4" id="KW-1133">Transmembrane helix</keyword>
<dbReference type="GO" id="GO:0046340">
    <property type="term" value="P:diacylglycerol catabolic process"/>
    <property type="evidence" value="ECO:0007669"/>
    <property type="project" value="TreeGrafter"/>
</dbReference>
<reference evidence="5 6" key="1">
    <citation type="journal article" date="2019" name="Sci. Data">
        <title>Hybrid genome assembly and annotation of Danionella translucida.</title>
        <authorList>
            <person name="Kadobianskyi M."/>
            <person name="Schulze L."/>
            <person name="Schuelke M."/>
            <person name="Judkewitz B."/>
        </authorList>
    </citation>
    <scope>NUCLEOTIDE SEQUENCE [LARGE SCALE GENOMIC DNA]</scope>
    <source>
        <strain evidence="5 6">Bolton</strain>
    </source>
</reference>
<gene>
    <name evidence="5" type="ORF">DNTS_008144</name>
</gene>
<evidence type="ECO:0008006" key="7">
    <source>
        <dbReference type="Google" id="ProtNLM"/>
    </source>
</evidence>
<protein>
    <recommendedName>
        <fullName evidence="7">Sn1-specific diacylglycerol lipase alpha</fullName>
    </recommendedName>
</protein>
<evidence type="ECO:0000256" key="1">
    <source>
        <dbReference type="ARBA" id="ARBA00022801"/>
    </source>
</evidence>
<keyword evidence="1" id="KW-0378">Hydrolase</keyword>
<organism evidence="5 6">
    <name type="scientific">Danionella cerebrum</name>
    <dbReference type="NCBI Taxonomy" id="2873325"/>
    <lineage>
        <taxon>Eukaryota</taxon>
        <taxon>Metazoa</taxon>
        <taxon>Chordata</taxon>
        <taxon>Craniata</taxon>
        <taxon>Vertebrata</taxon>
        <taxon>Euteleostomi</taxon>
        <taxon>Actinopterygii</taxon>
        <taxon>Neopterygii</taxon>
        <taxon>Teleostei</taxon>
        <taxon>Ostariophysi</taxon>
        <taxon>Cypriniformes</taxon>
        <taxon>Danionidae</taxon>
        <taxon>Danioninae</taxon>
        <taxon>Danionella</taxon>
    </lineage>
</organism>
<dbReference type="GO" id="GO:0005737">
    <property type="term" value="C:cytoplasm"/>
    <property type="evidence" value="ECO:0007669"/>
    <property type="project" value="TreeGrafter"/>
</dbReference>
<dbReference type="GO" id="GO:0045211">
    <property type="term" value="C:postsynaptic membrane"/>
    <property type="evidence" value="ECO:0007669"/>
    <property type="project" value="TreeGrafter"/>
</dbReference>
<evidence type="ECO:0000313" key="6">
    <source>
        <dbReference type="Proteomes" id="UP000316079"/>
    </source>
</evidence>
<evidence type="ECO:0000256" key="3">
    <source>
        <dbReference type="ARBA" id="ARBA00023098"/>
    </source>
</evidence>
<feature type="transmembrane region" description="Helical" evidence="4">
    <location>
        <begin position="18"/>
        <end position="41"/>
    </location>
</feature>
<comment type="caution">
    <text evidence="5">The sequence shown here is derived from an EMBL/GenBank/DDBJ whole genome shotgun (WGS) entry which is preliminary data.</text>
</comment>
<keyword evidence="2" id="KW-0442">Lipid degradation</keyword>
<dbReference type="OrthoDB" id="438440at2759"/>
<dbReference type="GO" id="GO:0098921">
    <property type="term" value="P:retrograde trans-synaptic signaling by endocannabinoid"/>
    <property type="evidence" value="ECO:0007669"/>
    <property type="project" value="TreeGrafter"/>
</dbReference>
<dbReference type="Proteomes" id="UP000316079">
    <property type="component" value="Unassembled WGS sequence"/>
</dbReference>
<keyword evidence="4" id="KW-0812">Transmembrane</keyword>
<keyword evidence="4" id="KW-0472">Membrane</keyword>
<feature type="transmembrane region" description="Helical" evidence="4">
    <location>
        <begin position="61"/>
        <end position="81"/>
    </location>
</feature>
<dbReference type="EMBL" id="SRMA01026757">
    <property type="protein sequence ID" value="TRY71362.1"/>
    <property type="molecule type" value="Genomic_DNA"/>
</dbReference>
<sequence>MPGMVLFRRRWSVGSDDLVLPAFFLFVLHCIWLVVLSVVLFGLPYNSDKSCSVTLVDHGRGYMGILVSCLICESAIMWLSMRGSILYTQPREAVQYVLYIRL</sequence>
<dbReference type="STRING" id="623744.A0A553P164"/>
<accession>A0A553P164</accession>
<keyword evidence="6" id="KW-1185">Reference proteome</keyword>
<evidence type="ECO:0000313" key="5">
    <source>
        <dbReference type="EMBL" id="TRY71362.1"/>
    </source>
</evidence>
<dbReference type="GO" id="GO:0032590">
    <property type="term" value="C:dendrite membrane"/>
    <property type="evidence" value="ECO:0007669"/>
    <property type="project" value="TreeGrafter"/>
</dbReference>
<dbReference type="PANTHER" id="PTHR45792:SF8">
    <property type="entry name" value="DIACYLGLYCEROL LIPASE-ALPHA"/>
    <property type="match status" value="1"/>
</dbReference>
<evidence type="ECO:0000256" key="4">
    <source>
        <dbReference type="SAM" id="Phobius"/>
    </source>
</evidence>
<feature type="non-terminal residue" evidence="5">
    <location>
        <position position="102"/>
    </location>
</feature>
<dbReference type="GO" id="GO:0004465">
    <property type="term" value="F:lipoprotein lipase activity"/>
    <property type="evidence" value="ECO:0007669"/>
    <property type="project" value="TreeGrafter"/>
</dbReference>
<dbReference type="PANTHER" id="PTHR45792">
    <property type="entry name" value="DIACYLGLYCEROL LIPASE HOMOLOG-RELATED"/>
    <property type="match status" value="1"/>
</dbReference>
<dbReference type="AlphaFoldDB" id="A0A553P164"/>
<evidence type="ECO:0000256" key="2">
    <source>
        <dbReference type="ARBA" id="ARBA00022963"/>
    </source>
</evidence>